<evidence type="ECO:0000256" key="3">
    <source>
        <dbReference type="ARBA" id="ARBA00011738"/>
    </source>
</evidence>
<evidence type="ECO:0000256" key="1">
    <source>
        <dbReference type="ARBA" id="ARBA00004496"/>
    </source>
</evidence>
<evidence type="ECO:0000256" key="2">
    <source>
        <dbReference type="ARBA" id="ARBA00008791"/>
    </source>
</evidence>
<gene>
    <name evidence="6" type="ORF">MNBD_GAMMA11-2654</name>
</gene>
<evidence type="ECO:0000259" key="5">
    <source>
        <dbReference type="Pfam" id="PF00582"/>
    </source>
</evidence>
<dbReference type="Pfam" id="PF00582">
    <property type="entry name" value="Usp"/>
    <property type="match status" value="1"/>
</dbReference>
<reference evidence="6" key="1">
    <citation type="submission" date="2018-06" db="EMBL/GenBank/DDBJ databases">
        <authorList>
            <person name="Zhirakovskaya E."/>
        </authorList>
    </citation>
    <scope>NUCLEOTIDE SEQUENCE</scope>
</reference>
<evidence type="ECO:0000313" key="6">
    <source>
        <dbReference type="EMBL" id="VAW59488.1"/>
    </source>
</evidence>
<name>A0A3B0WTQ7_9ZZZZ</name>
<accession>A0A3B0WTQ7</accession>
<keyword evidence="4" id="KW-0963">Cytoplasm</keyword>
<feature type="domain" description="UspA" evidence="5">
    <location>
        <begin position="4"/>
        <end position="144"/>
    </location>
</feature>
<dbReference type="EMBL" id="UOFG01000084">
    <property type="protein sequence ID" value="VAW59488.1"/>
    <property type="molecule type" value="Genomic_DNA"/>
</dbReference>
<evidence type="ECO:0000256" key="4">
    <source>
        <dbReference type="ARBA" id="ARBA00022490"/>
    </source>
</evidence>
<proteinExistence type="inferred from homology"/>
<dbReference type="PANTHER" id="PTHR46268">
    <property type="entry name" value="STRESS RESPONSE PROTEIN NHAX"/>
    <property type="match status" value="1"/>
</dbReference>
<dbReference type="InterPro" id="IPR006015">
    <property type="entry name" value="Universal_stress_UspA"/>
</dbReference>
<dbReference type="Gene3D" id="3.40.50.620">
    <property type="entry name" value="HUPs"/>
    <property type="match status" value="1"/>
</dbReference>
<dbReference type="InterPro" id="IPR006016">
    <property type="entry name" value="UspA"/>
</dbReference>
<dbReference type="GO" id="GO:0005737">
    <property type="term" value="C:cytoplasm"/>
    <property type="evidence" value="ECO:0007669"/>
    <property type="project" value="UniProtKB-SubCell"/>
</dbReference>
<protein>
    <submittedName>
        <fullName evidence="6">Universal stress protein family COG0589</fullName>
    </submittedName>
</protein>
<comment type="subcellular location">
    <subcellularLocation>
        <location evidence="1">Cytoplasm</location>
    </subcellularLocation>
</comment>
<sequence>MSDYTHILVAIDFSPSSEQVLNTAREITARNNAHLSLLHVVEYLPPIDTAYEPIMVNNWVIDESEMIRQAKKSLQQFSDKQQLENAVLHTLSGTPKYEITQFVKAHQCDLVVLGSHGRHGIRLLLGSTANAVLHDMPCDVLAVKITE</sequence>
<dbReference type="InterPro" id="IPR014729">
    <property type="entry name" value="Rossmann-like_a/b/a_fold"/>
</dbReference>
<dbReference type="PANTHER" id="PTHR46268:SF23">
    <property type="entry name" value="UNIVERSAL STRESS PROTEIN A-RELATED"/>
    <property type="match status" value="1"/>
</dbReference>
<dbReference type="SUPFAM" id="SSF52402">
    <property type="entry name" value="Adenine nucleotide alpha hydrolases-like"/>
    <property type="match status" value="1"/>
</dbReference>
<dbReference type="PRINTS" id="PR01438">
    <property type="entry name" value="UNVRSLSTRESS"/>
</dbReference>
<organism evidence="6">
    <name type="scientific">hydrothermal vent metagenome</name>
    <dbReference type="NCBI Taxonomy" id="652676"/>
    <lineage>
        <taxon>unclassified sequences</taxon>
        <taxon>metagenomes</taxon>
        <taxon>ecological metagenomes</taxon>
    </lineage>
</organism>
<dbReference type="AlphaFoldDB" id="A0A3B0WTQ7"/>
<comment type="subunit">
    <text evidence="3">Homodimer.</text>
</comment>
<comment type="similarity">
    <text evidence="2">Belongs to the universal stress protein A family.</text>
</comment>
<dbReference type="PIRSF" id="PIRSF006276">
    <property type="entry name" value="UspA"/>
    <property type="match status" value="1"/>
</dbReference>